<feature type="compositionally biased region" description="Polar residues" evidence="1">
    <location>
        <begin position="37"/>
        <end position="46"/>
    </location>
</feature>
<feature type="non-terminal residue" evidence="2">
    <location>
        <position position="56"/>
    </location>
</feature>
<dbReference type="AlphaFoldDB" id="A0A6J4HB40"/>
<dbReference type="EMBL" id="CADCTA010000031">
    <property type="protein sequence ID" value="CAA9218442.1"/>
    <property type="molecule type" value="Genomic_DNA"/>
</dbReference>
<feature type="compositionally biased region" description="Low complexity" evidence="1">
    <location>
        <begin position="24"/>
        <end position="34"/>
    </location>
</feature>
<evidence type="ECO:0000256" key="1">
    <source>
        <dbReference type="SAM" id="MobiDB-lite"/>
    </source>
</evidence>
<reference evidence="2" key="1">
    <citation type="submission" date="2020-02" db="EMBL/GenBank/DDBJ databases">
        <authorList>
            <person name="Meier V. D."/>
        </authorList>
    </citation>
    <scope>NUCLEOTIDE SEQUENCE</scope>
    <source>
        <strain evidence="2">AVDCRST_MAG42</strain>
    </source>
</reference>
<protein>
    <submittedName>
        <fullName evidence="2">Uncharacterized protein</fullName>
    </submittedName>
</protein>
<gene>
    <name evidence="2" type="ORF">AVDCRST_MAG42-433</name>
</gene>
<proteinExistence type="predicted"/>
<accession>A0A6J4HB40</accession>
<sequence>DARRQDARQAPGPQRQDAVRSFRRGAAAPARALRPQPTGTYASPRSGSGDYQRVPV</sequence>
<feature type="region of interest" description="Disordered" evidence="1">
    <location>
        <begin position="1"/>
        <end position="56"/>
    </location>
</feature>
<evidence type="ECO:0000313" key="2">
    <source>
        <dbReference type="EMBL" id="CAA9218442.1"/>
    </source>
</evidence>
<feature type="non-terminal residue" evidence="2">
    <location>
        <position position="1"/>
    </location>
</feature>
<name>A0A6J4HB40_9BACT</name>
<organism evidence="2">
    <name type="scientific">uncultured Chthoniobacterales bacterium</name>
    <dbReference type="NCBI Taxonomy" id="1836801"/>
    <lineage>
        <taxon>Bacteria</taxon>
        <taxon>Pseudomonadati</taxon>
        <taxon>Verrucomicrobiota</taxon>
        <taxon>Spartobacteria</taxon>
        <taxon>Chthoniobacterales</taxon>
        <taxon>environmental samples</taxon>
    </lineage>
</organism>